<keyword evidence="2" id="KW-0732">Signal</keyword>
<evidence type="ECO:0000256" key="1">
    <source>
        <dbReference type="ARBA" id="ARBA00023157"/>
    </source>
</evidence>
<dbReference type="SUPFAM" id="SSF47862">
    <property type="entry name" value="Saposin"/>
    <property type="match status" value="1"/>
</dbReference>
<dbReference type="Gene3D" id="1.10.225.10">
    <property type="entry name" value="Saposin-like"/>
    <property type="match status" value="1"/>
</dbReference>
<proteinExistence type="evidence at transcript level"/>
<accession>C1L9X3</accession>
<keyword evidence="1" id="KW-1015">Disulfide bond</keyword>
<protein>
    <submittedName>
        <fullName evidence="4">Saposin B domain-containing protein</fullName>
    </submittedName>
</protein>
<dbReference type="SMART" id="SM00741">
    <property type="entry name" value="SapB"/>
    <property type="match status" value="1"/>
</dbReference>
<feature type="domain" description="Saposin B-type" evidence="3">
    <location>
        <begin position="87"/>
        <end position="169"/>
    </location>
</feature>
<evidence type="ECO:0000259" key="3">
    <source>
        <dbReference type="PROSITE" id="PS50015"/>
    </source>
</evidence>
<dbReference type="InterPro" id="IPR008139">
    <property type="entry name" value="SaposinB_dom"/>
</dbReference>
<evidence type="ECO:0000256" key="2">
    <source>
        <dbReference type="SAM" id="SignalP"/>
    </source>
</evidence>
<evidence type="ECO:0000313" key="4">
    <source>
        <dbReference type="EMBL" id="CAX71501.1"/>
    </source>
</evidence>
<name>C1L9X3_SCHJA</name>
<feature type="signal peptide" evidence="2">
    <location>
        <begin position="1"/>
        <end position="22"/>
    </location>
</feature>
<sequence length="173" mass="19944">MKLYCNLLQFITLLLLCTLTKQVEISSFYEKLSRTKDSRNSINGNLELYNRRERALEQIKLYLESENKLVLHTEEERKKLGIDNETALGKCDACIAGIGLLHFLLSDKFWIETYKSIGQQICEVIPNDNLKQTCLSYVSVFLEPALTIMANAVKPEYICKSLRECQNSTRIKL</sequence>
<reference evidence="4" key="2">
    <citation type="submission" date="2009-03" db="EMBL/GenBank/DDBJ databases">
        <authorList>
            <person name="Gang L."/>
        </authorList>
    </citation>
    <scope>NUCLEOTIDE SEQUENCE</scope>
    <source>
        <strain evidence="4">Anhui</strain>
    </source>
</reference>
<feature type="chain" id="PRO_5002911474" evidence="2">
    <location>
        <begin position="23"/>
        <end position="173"/>
    </location>
</feature>
<dbReference type="AlphaFoldDB" id="C1L9X3"/>
<organism evidence="4">
    <name type="scientific">Schistosoma japonicum</name>
    <name type="common">Blood fluke</name>
    <dbReference type="NCBI Taxonomy" id="6182"/>
    <lineage>
        <taxon>Eukaryota</taxon>
        <taxon>Metazoa</taxon>
        <taxon>Spiralia</taxon>
        <taxon>Lophotrochozoa</taxon>
        <taxon>Platyhelminthes</taxon>
        <taxon>Trematoda</taxon>
        <taxon>Digenea</taxon>
        <taxon>Strigeidida</taxon>
        <taxon>Schistosomatoidea</taxon>
        <taxon>Schistosomatidae</taxon>
        <taxon>Schistosoma</taxon>
    </lineage>
</organism>
<reference evidence="4" key="1">
    <citation type="journal article" date="2009" name="Nature">
        <title>The Schistosoma japonicum genome reveals features of host-parasite interplay.</title>
        <authorList>
            <person name="Liu F."/>
            <person name="Zhou Y."/>
            <person name="Wang Z.Q."/>
            <person name="Lu G."/>
            <person name="Zheng H."/>
            <person name="Brindley P.J."/>
            <person name="McManus D.P."/>
            <person name="Blair D."/>
            <person name="Zhang Q.H."/>
            <person name="Zhong Y."/>
            <person name="Wang S."/>
            <person name="Han Z.G."/>
            <person name="Chen Z."/>
        </authorList>
    </citation>
    <scope>NUCLEOTIDE SEQUENCE</scope>
    <source>
        <strain evidence="4">Anhui</strain>
    </source>
</reference>
<dbReference type="InterPro" id="IPR011001">
    <property type="entry name" value="Saposin-like"/>
</dbReference>
<dbReference type="EMBL" id="FN315769">
    <property type="protein sequence ID" value="CAX71501.1"/>
    <property type="molecule type" value="mRNA"/>
</dbReference>
<dbReference type="PROSITE" id="PS50015">
    <property type="entry name" value="SAP_B"/>
    <property type="match status" value="1"/>
</dbReference>